<organism evidence="1 2">
    <name type="scientific">Litoreibacter arenae DSM 19593</name>
    <dbReference type="NCBI Taxonomy" id="1123360"/>
    <lineage>
        <taxon>Bacteria</taxon>
        <taxon>Pseudomonadati</taxon>
        <taxon>Pseudomonadota</taxon>
        <taxon>Alphaproteobacteria</taxon>
        <taxon>Rhodobacterales</taxon>
        <taxon>Roseobacteraceae</taxon>
        <taxon>Litoreibacter</taxon>
    </lineage>
</organism>
<evidence type="ECO:0000313" key="1">
    <source>
        <dbReference type="EMBL" id="EPX80947.1"/>
    </source>
</evidence>
<protein>
    <submittedName>
        <fullName evidence="1">Uncharacterized protein</fullName>
    </submittedName>
</protein>
<accession>S9QMH3</accession>
<sequence length="102" mass="10790">MTLNPKHGQFAVDAGLQEHLAKNGATLSELISAINDQKAMTALSKLLSGDLCCSKCQARDVGLVLNALSGAFEVPAATRPDFDAAVRWQGARMADVHSILAR</sequence>
<reference evidence="2" key="1">
    <citation type="journal article" date="2013" name="Stand. Genomic Sci.">
        <title>Genome sequence of the Litoreibacter arenae type strain (DSM 19593(T)), a member of the Roseobacter clade isolated from sea sand.</title>
        <authorList>
            <person name="Riedel T."/>
            <person name="Fiebig A."/>
            <person name="Petersen J."/>
            <person name="Gronow S."/>
            <person name="Kyrpides N.C."/>
            <person name="Goker M."/>
            <person name="Klenk H.P."/>
        </authorList>
    </citation>
    <scope>NUCLEOTIDE SEQUENCE [LARGE SCALE GENOMIC DNA]</scope>
    <source>
        <strain evidence="2">DSM 19593</strain>
    </source>
</reference>
<gene>
    <name evidence="1" type="ORF">thalar_00392</name>
</gene>
<name>S9QMH3_9RHOB</name>
<dbReference type="EMBL" id="AONI01000006">
    <property type="protein sequence ID" value="EPX80947.1"/>
    <property type="molecule type" value="Genomic_DNA"/>
</dbReference>
<comment type="caution">
    <text evidence="1">The sequence shown here is derived from an EMBL/GenBank/DDBJ whole genome shotgun (WGS) entry which is preliminary data.</text>
</comment>
<dbReference type="AlphaFoldDB" id="S9QMH3"/>
<dbReference type="RefSeq" id="WP_021101467.1">
    <property type="nucleotide sequence ID" value="NZ_KE557312.1"/>
</dbReference>
<dbReference type="OrthoDB" id="7876874at2"/>
<keyword evidence="2" id="KW-1185">Reference proteome</keyword>
<dbReference type="HOGENOM" id="CLU_2273926_0_0_5"/>
<proteinExistence type="predicted"/>
<dbReference type="Proteomes" id="UP000015351">
    <property type="component" value="Unassembled WGS sequence"/>
</dbReference>
<evidence type="ECO:0000313" key="2">
    <source>
        <dbReference type="Proteomes" id="UP000015351"/>
    </source>
</evidence>